<evidence type="ECO:0000256" key="2">
    <source>
        <dbReference type="ARBA" id="ARBA00023125"/>
    </source>
</evidence>
<protein>
    <submittedName>
        <fullName evidence="5">HxlR family transcriptional regulator</fullName>
    </submittedName>
</protein>
<dbReference type="RefSeq" id="WP_132187157.1">
    <property type="nucleotide sequence ID" value="NZ_SLWM01000001.1"/>
</dbReference>
<keyword evidence="2" id="KW-0238">DNA-binding</keyword>
<accession>A0ABY2BV05</accession>
<dbReference type="Proteomes" id="UP000295818">
    <property type="component" value="Unassembled WGS sequence"/>
</dbReference>
<dbReference type="InterPro" id="IPR036388">
    <property type="entry name" value="WH-like_DNA-bd_sf"/>
</dbReference>
<gene>
    <name evidence="5" type="ORF">EV644_101507</name>
</gene>
<evidence type="ECO:0000259" key="4">
    <source>
        <dbReference type="PROSITE" id="PS51118"/>
    </source>
</evidence>
<evidence type="ECO:0000256" key="3">
    <source>
        <dbReference type="ARBA" id="ARBA00023163"/>
    </source>
</evidence>
<keyword evidence="6" id="KW-1185">Reference proteome</keyword>
<dbReference type="InterPro" id="IPR036390">
    <property type="entry name" value="WH_DNA-bd_sf"/>
</dbReference>
<name>A0ABY2BV05_9ACTN</name>
<feature type="domain" description="HTH hxlR-type" evidence="4">
    <location>
        <begin position="11"/>
        <end position="111"/>
    </location>
</feature>
<comment type="caution">
    <text evidence="5">The sequence shown here is derived from an EMBL/GenBank/DDBJ whole genome shotgun (WGS) entry which is preliminary data.</text>
</comment>
<dbReference type="Pfam" id="PF01638">
    <property type="entry name" value="HxlR"/>
    <property type="match status" value="1"/>
</dbReference>
<keyword evidence="3" id="KW-0804">Transcription</keyword>
<dbReference type="SUPFAM" id="SSF46785">
    <property type="entry name" value="Winged helix' DNA-binding domain"/>
    <property type="match status" value="1"/>
</dbReference>
<evidence type="ECO:0000313" key="5">
    <source>
        <dbReference type="EMBL" id="TCO31864.1"/>
    </source>
</evidence>
<evidence type="ECO:0000313" key="6">
    <source>
        <dbReference type="Proteomes" id="UP000295818"/>
    </source>
</evidence>
<proteinExistence type="predicted"/>
<evidence type="ECO:0000256" key="1">
    <source>
        <dbReference type="ARBA" id="ARBA00023015"/>
    </source>
</evidence>
<dbReference type="PANTHER" id="PTHR33204">
    <property type="entry name" value="TRANSCRIPTIONAL REGULATOR, MARR FAMILY"/>
    <property type="match status" value="1"/>
</dbReference>
<dbReference type="InterPro" id="IPR002577">
    <property type="entry name" value="HTH_HxlR"/>
</dbReference>
<reference evidence="5 6" key="1">
    <citation type="journal article" date="2015" name="Stand. Genomic Sci.">
        <title>Genomic Encyclopedia of Bacterial and Archaeal Type Strains, Phase III: the genomes of soil and plant-associated and newly described type strains.</title>
        <authorList>
            <person name="Whitman W.B."/>
            <person name="Woyke T."/>
            <person name="Klenk H.P."/>
            <person name="Zhou Y."/>
            <person name="Lilburn T.G."/>
            <person name="Beck B.J."/>
            <person name="De Vos P."/>
            <person name="Vandamme P."/>
            <person name="Eisen J.A."/>
            <person name="Garrity G."/>
            <person name="Hugenholtz P."/>
            <person name="Kyrpides N.C."/>
        </authorList>
    </citation>
    <scope>NUCLEOTIDE SEQUENCE [LARGE SCALE GENOMIC DNA]</scope>
    <source>
        <strain evidence="5 6">VKM Ac-2538</strain>
    </source>
</reference>
<keyword evidence="1" id="KW-0805">Transcription regulation</keyword>
<dbReference type="Gene3D" id="1.10.10.10">
    <property type="entry name" value="Winged helix-like DNA-binding domain superfamily/Winged helix DNA-binding domain"/>
    <property type="match status" value="1"/>
</dbReference>
<dbReference type="EMBL" id="SLWM01000001">
    <property type="protein sequence ID" value="TCO31864.1"/>
    <property type="molecule type" value="Genomic_DNA"/>
</dbReference>
<sequence length="156" mass="17258">MPKSLGKDSTCSIARSLEVLGDRWTLLILREALIEGSTRFQEFREALGVAPNLLAQRLTFLIEEGLLTRRTYQTAGTRARDEYVLTEAGRSLNLVIAALSDWGRTCRPRSDGTSPSFAVEDSGTLVRLAFVTEDGDQVDAEQLVARRASDRELVGR</sequence>
<dbReference type="PROSITE" id="PS51118">
    <property type="entry name" value="HTH_HXLR"/>
    <property type="match status" value="1"/>
</dbReference>
<dbReference type="PANTHER" id="PTHR33204:SF18">
    <property type="entry name" value="TRANSCRIPTIONAL REGULATORY PROTEIN"/>
    <property type="match status" value="1"/>
</dbReference>
<organism evidence="5 6">
    <name type="scientific">Kribbella orskensis</name>
    <dbReference type="NCBI Taxonomy" id="2512216"/>
    <lineage>
        <taxon>Bacteria</taxon>
        <taxon>Bacillati</taxon>
        <taxon>Actinomycetota</taxon>
        <taxon>Actinomycetes</taxon>
        <taxon>Propionibacteriales</taxon>
        <taxon>Kribbellaceae</taxon>
        <taxon>Kribbella</taxon>
    </lineage>
</organism>